<evidence type="ECO:0000313" key="2">
    <source>
        <dbReference type="Proteomes" id="UP000259472"/>
    </source>
</evidence>
<dbReference type="KEGG" id="vg:60321616"/>
<proteinExistence type="predicted"/>
<name>A0A345KV40_9CAUD</name>
<dbReference type="EMBL" id="MH509442">
    <property type="protein sequence ID" value="AXH46892.1"/>
    <property type="molecule type" value="Genomic_DNA"/>
</dbReference>
<accession>A0A345KV40</accession>
<gene>
    <name evidence="1" type="primary">54</name>
    <name evidence="1" type="ORF">SEA_AMINAY_54</name>
</gene>
<protein>
    <submittedName>
        <fullName evidence="1">Uncharacterized protein</fullName>
    </submittedName>
</protein>
<keyword evidence="2" id="KW-1185">Reference proteome</keyword>
<organism evidence="1 2">
    <name type="scientific">Mycobacterium phage Aminay</name>
    <dbReference type="NCBI Taxonomy" id="2250291"/>
    <lineage>
        <taxon>Viruses</taxon>
        <taxon>Duplodnaviria</taxon>
        <taxon>Heunggongvirae</taxon>
        <taxon>Uroviricota</taxon>
        <taxon>Caudoviricetes</taxon>
        <taxon>Weiservirinae</taxon>
        <taxon>Aminayvirus</taxon>
        <taxon>Aminayvirus aminay</taxon>
    </lineage>
</organism>
<evidence type="ECO:0000313" key="1">
    <source>
        <dbReference type="EMBL" id="AXH46892.1"/>
    </source>
</evidence>
<dbReference type="RefSeq" id="YP_009950204.1">
    <property type="nucleotide sequence ID" value="NC_051588.1"/>
</dbReference>
<sequence length="55" mass="6309">MPENEPTPYERAVLAGLQNLRHIYAGTVPAAVKADRRRRNKLARLSRRINRKAGR</sequence>
<reference evidence="2" key="1">
    <citation type="submission" date="2018-06" db="EMBL/GenBank/DDBJ databases">
        <authorList>
            <person name="Zhirakovskaya E."/>
        </authorList>
    </citation>
    <scope>NUCLEOTIDE SEQUENCE [LARGE SCALE GENOMIC DNA]</scope>
</reference>
<dbReference type="Proteomes" id="UP000259472">
    <property type="component" value="Segment"/>
</dbReference>
<dbReference type="GeneID" id="60321616"/>